<protein>
    <submittedName>
        <fullName evidence="2">Umta methyltransferase family protein</fullName>
    </submittedName>
</protein>
<evidence type="ECO:0000313" key="2">
    <source>
        <dbReference type="EMBL" id="KAF6802823.1"/>
    </source>
</evidence>
<dbReference type="SUPFAM" id="SSF53335">
    <property type="entry name" value="S-adenosyl-L-methionine-dependent methyltransferases"/>
    <property type="match status" value="1"/>
</dbReference>
<dbReference type="OrthoDB" id="2013972at2759"/>
<dbReference type="Gene3D" id="3.40.50.150">
    <property type="entry name" value="Vaccinia Virus protein VP39"/>
    <property type="match status" value="1"/>
</dbReference>
<comment type="similarity">
    <text evidence="1">Belongs to the methyltransferase superfamily. LaeA methyltransferase family.</text>
</comment>
<proteinExistence type="inferred from homology"/>
<organism evidence="2 3">
    <name type="scientific">Colletotrichum musicola</name>
    <dbReference type="NCBI Taxonomy" id="2175873"/>
    <lineage>
        <taxon>Eukaryota</taxon>
        <taxon>Fungi</taxon>
        <taxon>Dikarya</taxon>
        <taxon>Ascomycota</taxon>
        <taxon>Pezizomycotina</taxon>
        <taxon>Sordariomycetes</taxon>
        <taxon>Hypocreomycetidae</taxon>
        <taxon>Glomerellales</taxon>
        <taxon>Glomerellaceae</taxon>
        <taxon>Colletotrichum</taxon>
        <taxon>Colletotrichum orchidearum species complex</taxon>
    </lineage>
</organism>
<keyword evidence="2" id="KW-0489">Methyltransferase</keyword>
<keyword evidence="3" id="KW-1185">Reference proteome</keyword>
<dbReference type="Proteomes" id="UP000639643">
    <property type="component" value="Unassembled WGS sequence"/>
</dbReference>
<dbReference type="PANTHER" id="PTHR43591">
    <property type="entry name" value="METHYLTRANSFERASE"/>
    <property type="match status" value="1"/>
</dbReference>
<dbReference type="PANTHER" id="PTHR43591:SF24">
    <property type="entry name" value="2-METHOXY-6-POLYPRENYL-1,4-BENZOQUINOL METHYLASE, MITOCHONDRIAL"/>
    <property type="match status" value="1"/>
</dbReference>
<reference evidence="2" key="1">
    <citation type="journal article" date="2020" name="Phytopathology">
        <title>Genome Sequence Resources of Colletotrichum truncatum, C. plurivorum, C. musicola, and C. sojae: Four Species Pathogenic to Soybean (Glycine max).</title>
        <authorList>
            <person name="Rogerio F."/>
            <person name="Boufleur T.R."/>
            <person name="Ciampi-Guillardi M."/>
            <person name="Sukno S.A."/>
            <person name="Thon M.R."/>
            <person name="Massola Junior N.S."/>
            <person name="Baroncelli R."/>
        </authorList>
    </citation>
    <scope>NUCLEOTIDE SEQUENCE</scope>
    <source>
        <strain evidence="2">LFN0074</strain>
    </source>
</reference>
<sequence>LASSAVDYPIEYGRRYHAFRPGSYVLPNDEVLGSQTTKPDGNVAILTLRQEEMDRLDLTHALTVRAIGNRLFLAPIEKEKVHKILDVGTGTGISWFTDATRAPPNVKFEIDYVESPWLGDRKYDYVFVRYLAACIADWPKLMKSVYDNLAPGGWVEFQDSSIEYYSDDGTLTDDHAMRKWNKTLIGALESMGREPSPGPKLEGWVREAGFQRVQHSWYKIPLGPWPRDPFHKDLGYLNLQQFKGGLEGFTMRVFRGVLEYSKEEAQVWLAQVRNELGNIHSFHSQFDLYGIPLLSRSRVEADIIYRHVVYGQKPADEVT</sequence>
<dbReference type="EMBL" id="WIGM01001240">
    <property type="protein sequence ID" value="KAF6802823.1"/>
    <property type="molecule type" value="Genomic_DNA"/>
</dbReference>
<dbReference type="Pfam" id="PF13489">
    <property type="entry name" value="Methyltransf_23"/>
    <property type="match status" value="1"/>
</dbReference>
<evidence type="ECO:0000256" key="1">
    <source>
        <dbReference type="ARBA" id="ARBA00038158"/>
    </source>
</evidence>
<gene>
    <name evidence="2" type="ORF">CMUS01_15252</name>
</gene>
<name>A0A8H6IYG0_9PEZI</name>
<dbReference type="AlphaFoldDB" id="A0A8H6IYG0"/>
<feature type="non-terminal residue" evidence="2">
    <location>
        <position position="1"/>
    </location>
</feature>
<dbReference type="GO" id="GO:0008168">
    <property type="term" value="F:methyltransferase activity"/>
    <property type="evidence" value="ECO:0007669"/>
    <property type="project" value="UniProtKB-KW"/>
</dbReference>
<accession>A0A8H6IYG0</accession>
<evidence type="ECO:0000313" key="3">
    <source>
        <dbReference type="Proteomes" id="UP000639643"/>
    </source>
</evidence>
<keyword evidence="2" id="KW-0808">Transferase</keyword>
<comment type="caution">
    <text evidence="2">The sequence shown here is derived from an EMBL/GenBank/DDBJ whole genome shotgun (WGS) entry which is preliminary data.</text>
</comment>
<dbReference type="InterPro" id="IPR029063">
    <property type="entry name" value="SAM-dependent_MTases_sf"/>
</dbReference>
<dbReference type="GO" id="GO:0032259">
    <property type="term" value="P:methylation"/>
    <property type="evidence" value="ECO:0007669"/>
    <property type="project" value="UniProtKB-KW"/>
</dbReference>